<evidence type="ECO:0000259" key="1">
    <source>
        <dbReference type="Pfam" id="PF07734"/>
    </source>
</evidence>
<dbReference type="Gene3D" id="2.120.10.80">
    <property type="entry name" value="Kelch-type beta propeller"/>
    <property type="match status" value="1"/>
</dbReference>
<dbReference type="InterPro" id="IPR017451">
    <property type="entry name" value="F-box-assoc_interact_dom"/>
</dbReference>
<feature type="domain" description="F-box associated beta-propeller type 1" evidence="1">
    <location>
        <begin position="107"/>
        <end position="363"/>
    </location>
</feature>
<name>A0AA87Z1E8_FICCA</name>
<evidence type="ECO:0000313" key="3">
    <source>
        <dbReference type="Proteomes" id="UP001187192"/>
    </source>
</evidence>
<reference evidence="2" key="1">
    <citation type="submission" date="2023-07" db="EMBL/GenBank/DDBJ databases">
        <title>draft genome sequence of fig (Ficus carica).</title>
        <authorList>
            <person name="Takahashi T."/>
            <person name="Nishimura K."/>
        </authorList>
    </citation>
    <scope>NUCLEOTIDE SEQUENCE</scope>
</reference>
<gene>
    <name evidence="2" type="ORF">TIFTF001_041057</name>
</gene>
<dbReference type="SUPFAM" id="SSF81383">
    <property type="entry name" value="F-box domain"/>
    <property type="match status" value="1"/>
</dbReference>
<dbReference type="Pfam" id="PF07734">
    <property type="entry name" value="FBA_1"/>
    <property type="match status" value="1"/>
</dbReference>
<dbReference type="PANTHER" id="PTHR31672">
    <property type="entry name" value="BNACNNG10540D PROTEIN"/>
    <property type="match status" value="1"/>
</dbReference>
<evidence type="ECO:0000313" key="2">
    <source>
        <dbReference type="EMBL" id="GMN27618.1"/>
    </source>
</evidence>
<dbReference type="PANTHER" id="PTHR31672:SF13">
    <property type="entry name" value="F-BOX PROTEIN CPR30-LIKE"/>
    <property type="match status" value="1"/>
</dbReference>
<dbReference type="Proteomes" id="UP001187192">
    <property type="component" value="Unassembled WGS sequence"/>
</dbReference>
<keyword evidence="3" id="KW-1185">Reference proteome</keyword>
<dbReference type="InterPro" id="IPR011043">
    <property type="entry name" value="Gal_Oxase/kelch_b-propeller"/>
</dbReference>
<dbReference type="InterPro" id="IPR036047">
    <property type="entry name" value="F-box-like_dom_sf"/>
</dbReference>
<organism evidence="2 3">
    <name type="scientific">Ficus carica</name>
    <name type="common">Common fig</name>
    <dbReference type="NCBI Taxonomy" id="3494"/>
    <lineage>
        <taxon>Eukaryota</taxon>
        <taxon>Viridiplantae</taxon>
        <taxon>Streptophyta</taxon>
        <taxon>Embryophyta</taxon>
        <taxon>Tracheophyta</taxon>
        <taxon>Spermatophyta</taxon>
        <taxon>Magnoliopsida</taxon>
        <taxon>eudicotyledons</taxon>
        <taxon>Gunneridae</taxon>
        <taxon>Pentapetalae</taxon>
        <taxon>rosids</taxon>
        <taxon>fabids</taxon>
        <taxon>Rosales</taxon>
        <taxon>Moraceae</taxon>
        <taxon>Ficeae</taxon>
        <taxon>Ficus</taxon>
    </lineage>
</organism>
<dbReference type="InterPro" id="IPR015915">
    <property type="entry name" value="Kelch-typ_b-propeller"/>
</dbReference>
<dbReference type="InterPro" id="IPR006527">
    <property type="entry name" value="F-box-assoc_dom_typ1"/>
</dbReference>
<dbReference type="EMBL" id="BTGU01001682">
    <property type="protein sequence ID" value="GMN27618.1"/>
    <property type="molecule type" value="Genomic_DNA"/>
</dbReference>
<sequence>MDGTRGKRIKLRENDCDKVGTLTEIVENILLRFPVKSISEFNAVCKQWCKVIRTPSFTKKQLSLSKAEPAFILYPYVDDDTDLYLVSADGILTEKVSLPRCEDLSFLSMICSYNGLVCFTNCPWRPNPETTKVEIRICNPATRKIHLLPEGSSSEEEPTVGVAFGPSDYKVFRIFHPKSDSEDTLPECEVYSPSTGVWRGIGSVPKCPMKSHNIFVVGKVYWFLPSEDDHTIAGSILSVDMEENFQVIELPEEVTAHAFLVNLDAHLCLVAIYDDDLIMDIWLLKYKNETEYYWERICSDYIPYSTMENTDAAAGLKNEIFIITSEHYFLYDIGRRTWIELDFVENFQRNCPVIFSYTESLLPCNGVMGPEI</sequence>
<dbReference type="InterPro" id="IPR050796">
    <property type="entry name" value="SCF_F-box_component"/>
</dbReference>
<dbReference type="AlphaFoldDB" id="A0AA87Z1E8"/>
<dbReference type="NCBIfam" id="TIGR01640">
    <property type="entry name" value="F_box_assoc_1"/>
    <property type="match status" value="1"/>
</dbReference>
<proteinExistence type="predicted"/>
<accession>A0AA87Z1E8</accession>
<comment type="caution">
    <text evidence="2">The sequence shown here is derived from an EMBL/GenBank/DDBJ whole genome shotgun (WGS) entry which is preliminary data.</text>
</comment>
<dbReference type="SUPFAM" id="SSF50965">
    <property type="entry name" value="Galactose oxidase, central domain"/>
    <property type="match status" value="1"/>
</dbReference>
<protein>
    <recommendedName>
        <fullName evidence="1">F-box associated beta-propeller type 1 domain-containing protein</fullName>
    </recommendedName>
</protein>